<organism evidence="4 5">
    <name type="scientific">Stackebrandtia endophytica</name>
    <dbReference type="NCBI Taxonomy" id="1496996"/>
    <lineage>
        <taxon>Bacteria</taxon>
        <taxon>Bacillati</taxon>
        <taxon>Actinomycetota</taxon>
        <taxon>Actinomycetes</taxon>
        <taxon>Glycomycetales</taxon>
        <taxon>Glycomycetaceae</taxon>
        <taxon>Stackebrandtia</taxon>
    </lineage>
</organism>
<dbReference type="Gene3D" id="3.40.50.1100">
    <property type="match status" value="2"/>
</dbReference>
<protein>
    <submittedName>
        <fullName evidence="4">Cysteine synthase A</fullName>
    </submittedName>
</protein>
<accession>A0A543AQM4</accession>
<gene>
    <name evidence="4" type="ORF">FB566_0391</name>
</gene>
<evidence type="ECO:0000256" key="2">
    <source>
        <dbReference type="ARBA" id="ARBA00022898"/>
    </source>
</evidence>
<feature type="domain" description="Tryptophan synthase beta chain-like PALP" evidence="3">
    <location>
        <begin position="49"/>
        <end position="335"/>
    </location>
</feature>
<dbReference type="SUPFAM" id="SSF53686">
    <property type="entry name" value="Tryptophan synthase beta subunit-like PLP-dependent enzymes"/>
    <property type="match status" value="1"/>
</dbReference>
<dbReference type="Proteomes" id="UP000317043">
    <property type="component" value="Unassembled WGS sequence"/>
</dbReference>
<comment type="caution">
    <text evidence="4">The sequence shown here is derived from an EMBL/GenBank/DDBJ whole genome shotgun (WGS) entry which is preliminary data.</text>
</comment>
<dbReference type="RefSeq" id="WP_142034357.1">
    <property type="nucleotide sequence ID" value="NZ_JBHTGS010000002.1"/>
</dbReference>
<dbReference type="InterPro" id="IPR036052">
    <property type="entry name" value="TrpB-like_PALP_sf"/>
</dbReference>
<dbReference type="PANTHER" id="PTHR10314">
    <property type="entry name" value="CYSTATHIONINE BETA-SYNTHASE"/>
    <property type="match status" value="1"/>
</dbReference>
<dbReference type="EMBL" id="VFOW01000001">
    <property type="protein sequence ID" value="TQL74901.1"/>
    <property type="molecule type" value="Genomic_DNA"/>
</dbReference>
<dbReference type="OrthoDB" id="5176350at2"/>
<dbReference type="InParanoid" id="A0A543AQM4"/>
<evidence type="ECO:0000256" key="1">
    <source>
        <dbReference type="ARBA" id="ARBA00001933"/>
    </source>
</evidence>
<dbReference type="AlphaFoldDB" id="A0A543AQM4"/>
<name>A0A543AQM4_9ACTN</name>
<evidence type="ECO:0000313" key="5">
    <source>
        <dbReference type="Proteomes" id="UP000317043"/>
    </source>
</evidence>
<dbReference type="GO" id="GO:1901605">
    <property type="term" value="P:alpha-amino acid metabolic process"/>
    <property type="evidence" value="ECO:0007669"/>
    <property type="project" value="UniProtKB-ARBA"/>
</dbReference>
<dbReference type="InterPro" id="IPR050214">
    <property type="entry name" value="Cys_Synth/Cystath_Beta-Synth"/>
</dbReference>
<sequence>MTDINPYLELLESSWHRRYVDAFGLRKVSAEAAWSAVVDEKILGEEWSTVGHTPLVEVPGPKHGARVMAKLEWHNPTGTVKDRVACGLVAHYLLAAPEGSARKLVEYSGGSLARAMSSVCRAADIDFTIVTYPCQPGDEFYDYLASQGATIRCITEEQVFLDLMTTCRQIAEQETDRFWLFQHHNPLNAALHEASTGREIVRQLGDDRPAAWVASIGTGGTLVGTARALRDAYGDIRVVGTTPSEAPYGMIADGHNIPVYSGSGGHGWGIRQPLVRQADRMSHRNVSKEVSLSGMRHFRDLTGMQIGSSAAANWIIAFEIAATLDPSETVVTVFPSAGTPTDLAEAFESVPTRYPRLVDDLLAHGIR</sequence>
<dbReference type="InterPro" id="IPR001926">
    <property type="entry name" value="TrpB-like_PALP"/>
</dbReference>
<dbReference type="Pfam" id="PF00291">
    <property type="entry name" value="PALP"/>
    <property type="match status" value="1"/>
</dbReference>
<keyword evidence="5" id="KW-1185">Reference proteome</keyword>
<evidence type="ECO:0000259" key="3">
    <source>
        <dbReference type="Pfam" id="PF00291"/>
    </source>
</evidence>
<reference evidence="4 5" key="1">
    <citation type="submission" date="2019-06" db="EMBL/GenBank/DDBJ databases">
        <title>Sequencing the genomes of 1000 actinobacteria strains.</title>
        <authorList>
            <person name="Klenk H.-P."/>
        </authorList>
    </citation>
    <scope>NUCLEOTIDE SEQUENCE [LARGE SCALE GENOMIC DNA]</scope>
    <source>
        <strain evidence="4 5">DSM 45928</strain>
    </source>
</reference>
<keyword evidence="2" id="KW-0663">Pyridoxal phosphate</keyword>
<evidence type="ECO:0000313" key="4">
    <source>
        <dbReference type="EMBL" id="TQL74901.1"/>
    </source>
</evidence>
<proteinExistence type="predicted"/>
<comment type="cofactor">
    <cofactor evidence="1">
        <name>pyridoxal 5'-phosphate</name>
        <dbReference type="ChEBI" id="CHEBI:597326"/>
    </cofactor>
</comment>